<proteinExistence type="predicted"/>
<protein>
    <submittedName>
        <fullName evidence="3">Uncharacterized protein</fullName>
    </submittedName>
</protein>
<accession>A0AAU9VT71</accession>
<dbReference type="Pfam" id="PF00071">
    <property type="entry name" value="Ras"/>
    <property type="match status" value="1"/>
</dbReference>
<evidence type="ECO:0000256" key="1">
    <source>
        <dbReference type="ARBA" id="ARBA00022741"/>
    </source>
</evidence>
<keyword evidence="4" id="KW-1185">Reference proteome</keyword>
<dbReference type="Gene3D" id="3.40.50.300">
    <property type="entry name" value="P-loop containing nucleotide triphosphate hydrolases"/>
    <property type="match status" value="1"/>
</dbReference>
<dbReference type="PROSITE" id="PS51421">
    <property type="entry name" value="RAS"/>
    <property type="match status" value="1"/>
</dbReference>
<dbReference type="InterPro" id="IPR005225">
    <property type="entry name" value="Small_GTP-bd"/>
</dbReference>
<dbReference type="FunFam" id="3.40.50.300:FF:001423">
    <property type="entry name" value="Ras family GTPase"/>
    <property type="match status" value="1"/>
</dbReference>
<reference evidence="3 4" key="1">
    <citation type="submission" date="2022-05" db="EMBL/GenBank/DDBJ databases">
        <authorList>
            <consortium name="Genoscope - CEA"/>
            <person name="William W."/>
        </authorList>
    </citation>
    <scope>NUCLEOTIDE SEQUENCE [LARGE SCALE GENOMIC DNA]</scope>
</reference>
<dbReference type="SMART" id="SM00176">
    <property type="entry name" value="RAN"/>
    <property type="match status" value="1"/>
</dbReference>
<dbReference type="SUPFAM" id="SSF52540">
    <property type="entry name" value="P-loop containing nucleoside triphosphate hydrolases"/>
    <property type="match status" value="1"/>
</dbReference>
<comment type="caution">
    <text evidence="3">The sequence shown here is derived from an EMBL/GenBank/DDBJ whole genome shotgun (WGS) entry which is preliminary data.</text>
</comment>
<dbReference type="EMBL" id="CALNXJ010000004">
    <property type="protein sequence ID" value="CAH3038651.1"/>
    <property type="molecule type" value="Genomic_DNA"/>
</dbReference>
<dbReference type="SMART" id="SM00173">
    <property type="entry name" value="RAS"/>
    <property type="match status" value="1"/>
</dbReference>
<dbReference type="CDD" id="cd00876">
    <property type="entry name" value="Ras"/>
    <property type="match status" value="1"/>
</dbReference>
<dbReference type="InterPro" id="IPR001806">
    <property type="entry name" value="Small_GTPase"/>
</dbReference>
<dbReference type="GO" id="GO:0016020">
    <property type="term" value="C:membrane"/>
    <property type="evidence" value="ECO:0007669"/>
    <property type="project" value="InterPro"/>
</dbReference>
<keyword evidence="1" id="KW-0547">Nucleotide-binding</keyword>
<dbReference type="AlphaFoldDB" id="A0AAU9VT71"/>
<dbReference type="GO" id="GO:0003924">
    <property type="term" value="F:GTPase activity"/>
    <property type="evidence" value="ECO:0007669"/>
    <property type="project" value="InterPro"/>
</dbReference>
<dbReference type="Proteomes" id="UP001159428">
    <property type="component" value="Unassembled WGS sequence"/>
</dbReference>
<name>A0AAU9VT71_9CNID</name>
<keyword evidence="2" id="KW-0342">GTP-binding</keyword>
<dbReference type="SMART" id="SM00175">
    <property type="entry name" value="RAB"/>
    <property type="match status" value="1"/>
</dbReference>
<dbReference type="PROSITE" id="PS51419">
    <property type="entry name" value="RAB"/>
    <property type="match status" value="1"/>
</dbReference>
<dbReference type="PANTHER" id="PTHR24070">
    <property type="entry name" value="RAS, DI-RAS, AND RHEB FAMILY MEMBERS OF SMALL GTPASE SUPERFAMILY"/>
    <property type="match status" value="1"/>
</dbReference>
<evidence type="ECO:0000313" key="4">
    <source>
        <dbReference type="Proteomes" id="UP001159428"/>
    </source>
</evidence>
<dbReference type="PROSITE" id="PS51420">
    <property type="entry name" value="RHO"/>
    <property type="match status" value="1"/>
</dbReference>
<dbReference type="InterPro" id="IPR027417">
    <property type="entry name" value="P-loop_NTPase"/>
</dbReference>
<evidence type="ECO:0000313" key="3">
    <source>
        <dbReference type="EMBL" id="CAH3038651.1"/>
    </source>
</evidence>
<gene>
    <name evidence="3" type="ORF">PMEA_00021824</name>
</gene>
<dbReference type="SMART" id="SM00174">
    <property type="entry name" value="RHO"/>
    <property type="match status" value="1"/>
</dbReference>
<dbReference type="InterPro" id="IPR020849">
    <property type="entry name" value="Small_GTPase_Ras-type"/>
</dbReference>
<organism evidence="3 4">
    <name type="scientific">Pocillopora meandrina</name>
    <dbReference type="NCBI Taxonomy" id="46732"/>
    <lineage>
        <taxon>Eukaryota</taxon>
        <taxon>Metazoa</taxon>
        <taxon>Cnidaria</taxon>
        <taxon>Anthozoa</taxon>
        <taxon>Hexacorallia</taxon>
        <taxon>Scleractinia</taxon>
        <taxon>Astrocoeniina</taxon>
        <taxon>Pocilloporidae</taxon>
        <taxon>Pocillopora</taxon>
    </lineage>
</organism>
<evidence type="ECO:0000256" key="2">
    <source>
        <dbReference type="ARBA" id="ARBA00023134"/>
    </source>
</evidence>
<dbReference type="GO" id="GO:0005525">
    <property type="term" value="F:GTP binding"/>
    <property type="evidence" value="ECO:0007669"/>
    <property type="project" value="UniProtKB-KW"/>
</dbReference>
<dbReference type="NCBIfam" id="TIGR00231">
    <property type="entry name" value="small_GTP"/>
    <property type="match status" value="1"/>
</dbReference>
<dbReference type="GO" id="GO:0007165">
    <property type="term" value="P:signal transduction"/>
    <property type="evidence" value="ECO:0007669"/>
    <property type="project" value="InterPro"/>
</dbReference>
<sequence length="248" mass="27775">MNENHDILDGKPFKLIVFGEAGVGKSALSIRYVCQEFSDAYDPTIEDNYEINIEVDGCPIKVEVVDTAGNDVFRRMRDQYIKSGDGFLLVYSITDRSSSTAITSFHEQIVAAKGKKDKIIPQIPIILVGNKSDLDDEREVSYQDGKKIAASLCCSFFETSAKNDIGVDEVFANLAKKMRESRANSVRKAFIRDRHRFSLRNLSLKEKKCKEKLQAFRAGETKSKLSKRANGRFRGLICGARSLDTIDG</sequence>
<dbReference type="PRINTS" id="PR00449">
    <property type="entry name" value="RASTRNSFRMNG"/>
</dbReference>